<accession>A0A914EHM3</accession>
<keyword evidence="2" id="KW-0238">DNA-binding</keyword>
<evidence type="ECO:0000313" key="7">
    <source>
        <dbReference type="Proteomes" id="UP000887540"/>
    </source>
</evidence>
<keyword evidence="4" id="KW-0539">Nucleus</keyword>
<dbReference type="GO" id="GO:0003677">
    <property type="term" value="F:DNA binding"/>
    <property type="evidence" value="ECO:0007669"/>
    <property type="project" value="UniProtKB-KW"/>
</dbReference>
<dbReference type="GO" id="GO:0005634">
    <property type="term" value="C:nucleus"/>
    <property type="evidence" value="ECO:0007669"/>
    <property type="project" value="TreeGrafter"/>
</dbReference>
<evidence type="ECO:0000256" key="1">
    <source>
        <dbReference type="ARBA" id="ARBA00023015"/>
    </source>
</evidence>
<evidence type="ECO:0000313" key="8">
    <source>
        <dbReference type="WBParaSite" id="ACRNAN_scaffold8344.g10851.t1"/>
    </source>
</evidence>
<feature type="domain" description="ARID" evidence="6">
    <location>
        <begin position="81"/>
        <end position="159"/>
    </location>
</feature>
<evidence type="ECO:0000256" key="4">
    <source>
        <dbReference type="ARBA" id="ARBA00023242"/>
    </source>
</evidence>
<dbReference type="Pfam" id="PF01388">
    <property type="entry name" value="ARID"/>
    <property type="match status" value="1"/>
</dbReference>
<dbReference type="PANTHER" id="PTHR15348:SF0">
    <property type="entry name" value="PROTEIN DEAD RINGER"/>
    <property type="match status" value="1"/>
</dbReference>
<dbReference type="FunFam" id="1.10.150.60:FF:000037">
    <property type="match status" value="1"/>
</dbReference>
<dbReference type="InterPro" id="IPR001606">
    <property type="entry name" value="ARID_dom"/>
</dbReference>
<sequence length="159" mass="17655">MLNSLAGTGSGSAPSSSRVSPEQPDDDEDDGINNPGNVEPEDLSIGKEKKSDGDGDSNCSTAAPSWSYEEQFKQLYELSDDVKRKEWLDDWLGYMHRIGKPVTRIPIMAKQVLDLYELYRLVVQHGGLVEIINKKLWREITKGLNLPASITSAAFTLRT</sequence>
<proteinExistence type="predicted"/>
<dbReference type="InterPro" id="IPR045147">
    <property type="entry name" value="ARI3A/B/C"/>
</dbReference>
<dbReference type="Proteomes" id="UP000887540">
    <property type="component" value="Unplaced"/>
</dbReference>
<protein>
    <submittedName>
        <fullName evidence="8">ARID domain-containing protein</fullName>
    </submittedName>
</protein>
<keyword evidence="7" id="KW-1185">Reference proteome</keyword>
<evidence type="ECO:0000259" key="6">
    <source>
        <dbReference type="PROSITE" id="PS51011"/>
    </source>
</evidence>
<dbReference type="InterPro" id="IPR036431">
    <property type="entry name" value="ARID_dom_sf"/>
</dbReference>
<keyword evidence="3" id="KW-0804">Transcription</keyword>
<organism evidence="7 8">
    <name type="scientific">Acrobeloides nanus</name>
    <dbReference type="NCBI Taxonomy" id="290746"/>
    <lineage>
        <taxon>Eukaryota</taxon>
        <taxon>Metazoa</taxon>
        <taxon>Ecdysozoa</taxon>
        <taxon>Nematoda</taxon>
        <taxon>Chromadorea</taxon>
        <taxon>Rhabditida</taxon>
        <taxon>Tylenchina</taxon>
        <taxon>Cephalobomorpha</taxon>
        <taxon>Cephaloboidea</taxon>
        <taxon>Cephalobidae</taxon>
        <taxon>Acrobeloides</taxon>
    </lineage>
</organism>
<feature type="compositionally biased region" description="Basic and acidic residues" evidence="5">
    <location>
        <begin position="44"/>
        <end position="53"/>
    </location>
</feature>
<feature type="region of interest" description="Disordered" evidence="5">
    <location>
        <begin position="1"/>
        <end position="63"/>
    </location>
</feature>
<dbReference type="GO" id="GO:0006357">
    <property type="term" value="P:regulation of transcription by RNA polymerase II"/>
    <property type="evidence" value="ECO:0007669"/>
    <property type="project" value="InterPro"/>
</dbReference>
<dbReference type="AlphaFoldDB" id="A0A914EHM3"/>
<dbReference type="PROSITE" id="PS51011">
    <property type="entry name" value="ARID"/>
    <property type="match status" value="1"/>
</dbReference>
<dbReference type="Gene3D" id="1.10.150.60">
    <property type="entry name" value="ARID DNA-binding domain"/>
    <property type="match status" value="1"/>
</dbReference>
<dbReference type="SMART" id="SM01014">
    <property type="entry name" value="ARID"/>
    <property type="match status" value="1"/>
</dbReference>
<dbReference type="SUPFAM" id="SSF46774">
    <property type="entry name" value="ARID-like"/>
    <property type="match status" value="1"/>
</dbReference>
<keyword evidence="1" id="KW-0805">Transcription regulation</keyword>
<name>A0A914EHM3_9BILA</name>
<dbReference type="WBParaSite" id="ACRNAN_scaffold8344.g10851.t1">
    <property type="protein sequence ID" value="ACRNAN_scaffold8344.g10851.t1"/>
    <property type="gene ID" value="ACRNAN_scaffold8344.g10851"/>
</dbReference>
<evidence type="ECO:0000256" key="5">
    <source>
        <dbReference type="SAM" id="MobiDB-lite"/>
    </source>
</evidence>
<evidence type="ECO:0000256" key="3">
    <source>
        <dbReference type="ARBA" id="ARBA00023163"/>
    </source>
</evidence>
<feature type="compositionally biased region" description="Low complexity" evidence="5">
    <location>
        <begin position="1"/>
        <end position="20"/>
    </location>
</feature>
<dbReference type="SMART" id="SM00501">
    <property type="entry name" value="BRIGHT"/>
    <property type="match status" value="1"/>
</dbReference>
<evidence type="ECO:0000256" key="2">
    <source>
        <dbReference type="ARBA" id="ARBA00023125"/>
    </source>
</evidence>
<dbReference type="PANTHER" id="PTHR15348">
    <property type="entry name" value="AT-RICH INTERACTIVE DOMAIN-CONTAINING PROTEIN ARID DOMAIN- CONTAINING PROTEIN DEAD RINGER PROTEIN B-CELL REGULATOR OF IGH TRANSCRIPTION BRIGHT"/>
    <property type="match status" value="1"/>
</dbReference>
<reference evidence="8" key="1">
    <citation type="submission" date="2022-11" db="UniProtKB">
        <authorList>
            <consortium name="WormBaseParasite"/>
        </authorList>
    </citation>
    <scope>IDENTIFICATION</scope>
</reference>